<name>A0A2T2X130_SULTH</name>
<keyword evidence="2" id="KW-0963">Cytoplasm</keyword>
<dbReference type="CDD" id="cd04301">
    <property type="entry name" value="NAT_SF"/>
    <property type="match status" value="1"/>
</dbReference>
<dbReference type="PROSITE" id="PS51186">
    <property type="entry name" value="GNAT"/>
    <property type="match status" value="1"/>
</dbReference>
<feature type="domain" description="N-acetyltransferase" evidence="5">
    <location>
        <begin position="19"/>
        <end position="164"/>
    </location>
</feature>
<dbReference type="InterPro" id="IPR006464">
    <property type="entry name" value="AcTrfase_RimI/Ard1"/>
</dbReference>
<dbReference type="GO" id="GO:0008080">
    <property type="term" value="F:N-acetyltransferase activity"/>
    <property type="evidence" value="ECO:0007669"/>
    <property type="project" value="InterPro"/>
</dbReference>
<dbReference type="Pfam" id="PF00583">
    <property type="entry name" value="Acetyltransf_1"/>
    <property type="match status" value="1"/>
</dbReference>
<protein>
    <submittedName>
        <fullName evidence="6">Ribosomal-protein-alanine N-acetyltransferase</fullName>
    </submittedName>
</protein>
<evidence type="ECO:0000256" key="4">
    <source>
        <dbReference type="ARBA" id="ARBA00023315"/>
    </source>
</evidence>
<dbReference type="NCBIfam" id="TIGR01575">
    <property type="entry name" value="rimI"/>
    <property type="match status" value="1"/>
</dbReference>
<evidence type="ECO:0000256" key="3">
    <source>
        <dbReference type="ARBA" id="ARBA00022679"/>
    </source>
</evidence>
<dbReference type="InterPro" id="IPR050680">
    <property type="entry name" value="YpeA/RimI_acetyltransf"/>
</dbReference>
<reference evidence="6 7" key="1">
    <citation type="journal article" date="2014" name="BMC Genomics">
        <title>Comparison of environmental and isolate Sulfobacillus genomes reveals diverse carbon, sulfur, nitrogen, and hydrogen metabolisms.</title>
        <authorList>
            <person name="Justice N.B."/>
            <person name="Norman A."/>
            <person name="Brown C.T."/>
            <person name="Singh A."/>
            <person name="Thomas B.C."/>
            <person name="Banfield J.F."/>
        </authorList>
    </citation>
    <scope>NUCLEOTIDE SEQUENCE [LARGE SCALE GENOMIC DNA]</scope>
    <source>
        <strain evidence="6">AMDSBA5</strain>
    </source>
</reference>
<dbReference type="InterPro" id="IPR000182">
    <property type="entry name" value="GNAT_dom"/>
</dbReference>
<dbReference type="AlphaFoldDB" id="A0A2T2X130"/>
<evidence type="ECO:0000313" key="7">
    <source>
        <dbReference type="Proteomes" id="UP000242705"/>
    </source>
</evidence>
<organism evidence="6 7">
    <name type="scientific">Sulfobacillus thermosulfidooxidans</name>
    <dbReference type="NCBI Taxonomy" id="28034"/>
    <lineage>
        <taxon>Bacteria</taxon>
        <taxon>Bacillati</taxon>
        <taxon>Bacillota</taxon>
        <taxon>Clostridia</taxon>
        <taxon>Eubacteriales</taxon>
        <taxon>Clostridiales Family XVII. Incertae Sedis</taxon>
        <taxon>Sulfobacillus</taxon>
    </lineage>
</organism>
<dbReference type="EMBL" id="PXYX01000007">
    <property type="protein sequence ID" value="PSR28194.1"/>
    <property type="molecule type" value="Genomic_DNA"/>
</dbReference>
<evidence type="ECO:0000259" key="5">
    <source>
        <dbReference type="PROSITE" id="PS51186"/>
    </source>
</evidence>
<evidence type="ECO:0000313" key="6">
    <source>
        <dbReference type="EMBL" id="PSR28194.1"/>
    </source>
</evidence>
<dbReference type="InterPro" id="IPR016181">
    <property type="entry name" value="Acyl_CoA_acyltransferase"/>
</dbReference>
<dbReference type="PANTHER" id="PTHR43420">
    <property type="entry name" value="ACETYLTRANSFERASE"/>
    <property type="match status" value="1"/>
</dbReference>
<gene>
    <name evidence="6" type="primary">rimI</name>
    <name evidence="6" type="ORF">C7B47_05685</name>
</gene>
<accession>A0A2T2X130</accession>
<comment type="caution">
    <text evidence="6">The sequence shown here is derived from an EMBL/GenBank/DDBJ whole genome shotgun (WGS) entry which is preliminary data.</text>
</comment>
<sequence>MAISDDRTGNESSQSSPDIVIRDMYMADLDAVMGIESHSFPTPWSRNAFQTELLENTFATYLVVEFHGKVVAYGGMWIILDEAHVTNIAVHPDYRGHHLGEAIMMGLIERAKHAGVVRMTLEVRRSNLVAQNLYNKLGFVQLGVRRGYYTDTREDAFIMWKDPL</sequence>
<evidence type="ECO:0000256" key="2">
    <source>
        <dbReference type="ARBA" id="ARBA00022490"/>
    </source>
</evidence>
<dbReference type="PANTHER" id="PTHR43420:SF44">
    <property type="entry name" value="ACETYLTRANSFERASE YPEA"/>
    <property type="match status" value="1"/>
</dbReference>
<dbReference type="Gene3D" id="3.40.630.30">
    <property type="match status" value="1"/>
</dbReference>
<comment type="similarity">
    <text evidence="1">Belongs to the acetyltransferase family. RimI subfamily.</text>
</comment>
<dbReference type="SUPFAM" id="SSF55729">
    <property type="entry name" value="Acyl-CoA N-acyltransferases (Nat)"/>
    <property type="match status" value="1"/>
</dbReference>
<dbReference type="Proteomes" id="UP000242705">
    <property type="component" value="Unassembled WGS sequence"/>
</dbReference>
<keyword evidence="3 6" id="KW-0808">Transferase</keyword>
<evidence type="ECO:0000256" key="1">
    <source>
        <dbReference type="ARBA" id="ARBA00005395"/>
    </source>
</evidence>
<proteinExistence type="inferred from homology"/>
<keyword evidence="4" id="KW-0012">Acyltransferase</keyword>